<protein>
    <recommendedName>
        <fullName evidence="3 7">Dihydrofolate reductase</fullName>
        <ecNumber evidence="3 7">1.5.1.3</ecNumber>
    </recommendedName>
</protein>
<evidence type="ECO:0000313" key="12">
    <source>
        <dbReference type="Proteomes" id="UP000033491"/>
    </source>
</evidence>
<dbReference type="InterPro" id="IPR001796">
    <property type="entry name" value="DHFR_dom"/>
</dbReference>
<dbReference type="InterPro" id="IPR024072">
    <property type="entry name" value="DHFR-like_dom_sf"/>
</dbReference>
<dbReference type="CDD" id="cd00209">
    <property type="entry name" value="DHFR"/>
    <property type="match status" value="1"/>
</dbReference>
<evidence type="ECO:0000259" key="9">
    <source>
        <dbReference type="PROSITE" id="PS51330"/>
    </source>
</evidence>
<evidence type="ECO:0000256" key="5">
    <source>
        <dbReference type="ARBA" id="ARBA00022857"/>
    </source>
</evidence>
<dbReference type="PRINTS" id="PR00070">
    <property type="entry name" value="DHFR"/>
</dbReference>
<dbReference type="PROSITE" id="PS00075">
    <property type="entry name" value="DHFR_1"/>
    <property type="match status" value="1"/>
</dbReference>
<feature type="domain" description="DHFR" evidence="9">
    <location>
        <begin position="1"/>
        <end position="162"/>
    </location>
</feature>
<dbReference type="GO" id="GO:0006730">
    <property type="term" value="P:one-carbon metabolic process"/>
    <property type="evidence" value="ECO:0007669"/>
    <property type="project" value="UniProtKB-KW"/>
</dbReference>
<reference evidence="11 12" key="1">
    <citation type="submission" date="2015-03" db="EMBL/GenBank/DDBJ databases">
        <authorList>
            <person name="Zheng J."/>
            <person name="Ganezle M."/>
        </authorList>
    </citation>
    <scope>NUCLEOTIDE SEQUENCE [LARGE SCALE GENOMIC DNA]</scope>
    <source>
        <strain evidence="11 12">LP38</strain>
    </source>
</reference>
<dbReference type="STRING" id="216463.VC81_09410"/>
<dbReference type="GO" id="GO:0046655">
    <property type="term" value="P:folic acid metabolic process"/>
    <property type="evidence" value="ECO:0007669"/>
    <property type="project" value="TreeGrafter"/>
</dbReference>
<proteinExistence type="inferred from homology"/>
<dbReference type="PANTHER" id="PTHR48069">
    <property type="entry name" value="DIHYDROFOLATE REDUCTASE"/>
    <property type="match status" value="1"/>
</dbReference>
<dbReference type="GO" id="GO:0046452">
    <property type="term" value="P:dihydrofolate metabolic process"/>
    <property type="evidence" value="ECO:0007669"/>
    <property type="project" value="TreeGrafter"/>
</dbReference>
<dbReference type="InterPro" id="IPR017925">
    <property type="entry name" value="DHFR_CS"/>
</dbReference>
<dbReference type="EMBL" id="JZCR01000021">
    <property type="protein sequence ID" value="KJW12106.1"/>
    <property type="molecule type" value="Genomic_DNA"/>
</dbReference>
<dbReference type="InterPro" id="IPR012259">
    <property type="entry name" value="DHFR"/>
</dbReference>
<dbReference type="UniPathway" id="UPA00077">
    <property type="reaction ID" value="UER00158"/>
</dbReference>
<evidence type="ECO:0000313" key="13">
    <source>
        <dbReference type="Proteomes" id="UP000321691"/>
    </source>
</evidence>
<evidence type="ECO:0000313" key="11">
    <source>
        <dbReference type="EMBL" id="KJW12106.1"/>
    </source>
</evidence>
<reference evidence="10 13" key="2">
    <citation type="submission" date="2019-07" db="EMBL/GenBank/DDBJ databases">
        <title>Whole genome shotgun sequence of Lactobacillus spicheri NBRC 107155.</title>
        <authorList>
            <person name="Hosoyama A."/>
            <person name="Uohara A."/>
            <person name="Ohji S."/>
            <person name="Ichikawa N."/>
        </authorList>
    </citation>
    <scope>NUCLEOTIDE SEQUENCE [LARGE SCALE GENOMIC DNA]</scope>
    <source>
        <strain evidence="10 13">NBRC 107155</strain>
    </source>
</reference>
<comment type="pathway">
    <text evidence="1 7">Cofactor biosynthesis; tetrahydrofolate biosynthesis; 5,6,7,8-tetrahydrofolate from 7,8-dihydrofolate: step 1/1.</text>
</comment>
<dbReference type="OrthoDB" id="9804315at2"/>
<gene>
    <name evidence="10" type="primary">dfrA</name>
    <name evidence="10" type="ORF">LSP04_01810</name>
    <name evidence="11" type="ORF">VC81_09410</name>
</gene>
<evidence type="ECO:0000256" key="6">
    <source>
        <dbReference type="ARBA" id="ARBA00023002"/>
    </source>
</evidence>
<name>A0A0F3RQ38_9LACO</name>
<dbReference type="PIRSF" id="PIRSF000194">
    <property type="entry name" value="DHFR"/>
    <property type="match status" value="1"/>
</dbReference>
<comment type="catalytic activity">
    <reaction evidence="7">
        <text>(6S)-5,6,7,8-tetrahydrofolate + NADP(+) = 7,8-dihydrofolate + NADPH + H(+)</text>
        <dbReference type="Rhea" id="RHEA:15009"/>
        <dbReference type="ChEBI" id="CHEBI:15378"/>
        <dbReference type="ChEBI" id="CHEBI:57451"/>
        <dbReference type="ChEBI" id="CHEBI:57453"/>
        <dbReference type="ChEBI" id="CHEBI:57783"/>
        <dbReference type="ChEBI" id="CHEBI:58349"/>
        <dbReference type="EC" id="1.5.1.3"/>
    </reaction>
</comment>
<dbReference type="EC" id="1.5.1.3" evidence="3 7"/>
<keyword evidence="6 7" id="KW-0560">Oxidoreductase</keyword>
<dbReference type="GO" id="GO:0005829">
    <property type="term" value="C:cytosol"/>
    <property type="evidence" value="ECO:0007669"/>
    <property type="project" value="TreeGrafter"/>
</dbReference>
<evidence type="ECO:0000256" key="7">
    <source>
        <dbReference type="PIRNR" id="PIRNR000194"/>
    </source>
</evidence>
<dbReference type="Pfam" id="PF00186">
    <property type="entry name" value="DHFR_1"/>
    <property type="match status" value="1"/>
</dbReference>
<evidence type="ECO:0000256" key="8">
    <source>
        <dbReference type="RuleBase" id="RU004474"/>
    </source>
</evidence>
<organism evidence="11 12">
    <name type="scientific">Levilactobacillus spicheri</name>
    <dbReference type="NCBI Taxonomy" id="216463"/>
    <lineage>
        <taxon>Bacteria</taxon>
        <taxon>Bacillati</taxon>
        <taxon>Bacillota</taxon>
        <taxon>Bacilli</taxon>
        <taxon>Lactobacillales</taxon>
        <taxon>Lactobacillaceae</taxon>
        <taxon>Levilactobacillus</taxon>
    </lineage>
</organism>
<dbReference type="Proteomes" id="UP000321691">
    <property type="component" value="Unassembled WGS sequence"/>
</dbReference>
<comment type="function">
    <text evidence="7">Key enzyme in folate metabolism. Catalyzes an essential reaction for de novo glycine and purine synthesis, and for DNA precursor synthesis.</text>
</comment>
<comment type="caution">
    <text evidence="11">The sequence shown here is derived from an EMBL/GenBank/DDBJ whole genome shotgun (WGS) entry which is preliminary data.</text>
</comment>
<dbReference type="PATRIC" id="fig|216463.3.peg.1136"/>
<evidence type="ECO:0000256" key="2">
    <source>
        <dbReference type="ARBA" id="ARBA00009539"/>
    </source>
</evidence>
<evidence type="ECO:0000256" key="4">
    <source>
        <dbReference type="ARBA" id="ARBA00022563"/>
    </source>
</evidence>
<evidence type="ECO:0000256" key="1">
    <source>
        <dbReference type="ARBA" id="ARBA00004903"/>
    </source>
</evidence>
<dbReference type="GO" id="GO:0004146">
    <property type="term" value="F:dihydrofolate reductase activity"/>
    <property type="evidence" value="ECO:0007669"/>
    <property type="project" value="UniProtKB-EC"/>
</dbReference>
<keyword evidence="5 7" id="KW-0521">NADP</keyword>
<dbReference type="PROSITE" id="PS51330">
    <property type="entry name" value="DHFR_2"/>
    <property type="match status" value="1"/>
</dbReference>
<dbReference type="GO" id="GO:0046654">
    <property type="term" value="P:tetrahydrofolate biosynthetic process"/>
    <property type="evidence" value="ECO:0007669"/>
    <property type="project" value="UniProtKB-UniPathway"/>
</dbReference>
<dbReference type="GO" id="GO:0050661">
    <property type="term" value="F:NADP binding"/>
    <property type="evidence" value="ECO:0007669"/>
    <property type="project" value="InterPro"/>
</dbReference>
<keyword evidence="4 7" id="KW-0554">One-carbon metabolism</keyword>
<dbReference type="EMBL" id="BJZI01000003">
    <property type="protein sequence ID" value="GEO65762.1"/>
    <property type="molecule type" value="Genomic_DNA"/>
</dbReference>
<sequence length="175" mass="19247">MLIFLWAESEGGVIGYHGHLPWHLPADMHFFKTQTTGHTVIAGAKTFASFKRPLPNRQNVVVSHRPASAFPAGVTVLNSLTAVRQYAAEHAAEKLFVVGGATLFSGLAADVDQLYRTQIHATFPGDTVMPAIDYTQFERIGHQPGVRDERNPYDYEFDQFQRKGSTEAAGSSDAQ</sequence>
<keyword evidence="13" id="KW-1185">Reference proteome</keyword>
<dbReference type="SUPFAM" id="SSF53597">
    <property type="entry name" value="Dihydrofolate reductase-like"/>
    <property type="match status" value="1"/>
</dbReference>
<dbReference type="Gene3D" id="3.40.430.10">
    <property type="entry name" value="Dihydrofolate Reductase, subunit A"/>
    <property type="match status" value="1"/>
</dbReference>
<evidence type="ECO:0000313" key="10">
    <source>
        <dbReference type="EMBL" id="GEO65762.1"/>
    </source>
</evidence>
<dbReference type="PANTHER" id="PTHR48069:SF3">
    <property type="entry name" value="DIHYDROFOLATE REDUCTASE"/>
    <property type="match status" value="1"/>
</dbReference>
<accession>A0A0F3RQ38</accession>
<comment type="similarity">
    <text evidence="2 7 8">Belongs to the dihydrofolate reductase family.</text>
</comment>
<dbReference type="Proteomes" id="UP000033491">
    <property type="component" value="Unassembled WGS sequence"/>
</dbReference>
<evidence type="ECO:0000256" key="3">
    <source>
        <dbReference type="ARBA" id="ARBA00012856"/>
    </source>
</evidence>
<dbReference type="AlphaFoldDB" id="A0A0F3RQ38"/>
<dbReference type="RefSeq" id="WP_045807830.1">
    <property type="nucleotide sequence ID" value="NZ_BJZI01000003.1"/>
</dbReference>